<evidence type="ECO:0000313" key="2">
    <source>
        <dbReference type="Proteomes" id="UP000688137"/>
    </source>
</evidence>
<gene>
    <name evidence="1" type="ORF">PPRIM_AZ9-3.1.T0270174</name>
</gene>
<proteinExistence type="predicted"/>
<comment type="caution">
    <text evidence="1">The sequence shown here is derived from an EMBL/GenBank/DDBJ whole genome shotgun (WGS) entry which is preliminary data.</text>
</comment>
<accession>A0A8S1KWU7</accession>
<dbReference type="AlphaFoldDB" id="A0A8S1KWU7"/>
<sequence length="248" mass="29709">MPVVQGKAKLWHPTQEEQDAYDDKMIANIELKSLDFDDENFSPVFNRSKKEFFLQASERYKKDLSKLARPFQSYTCEEFINKYIYIKPNHTYWREWTVTKWLSGFGLGYLVLRELPLRNFYARVFVMWIFLAKLSDHFSSILPYHGKIVISTQSDRFTNKDINQYHNVCSALNFLEMPTFQNRISESLAWRAKQPAHLLYNDTNWCLHILKKWHGRSTHIAHWDGTFNQPLERLADPYHKDAHFIHWI</sequence>
<reference evidence="1" key="1">
    <citation type="submission" date="2021-01" db="EMBL/GenBank/DDBJ databases">
        <authorList>
            <consortium name="Genoscope - CEA"/>
            <person name="William W."/>
        </authorList>
    </citation>
    <scope>NUCLEOTIDE SEQUENCE</scope>
</reference>
<organism evidence="1 2">
    <name type="scientific">Paramecium primaurelia</name>
    <dbReference type="NCBI Taxonomy" id="5886"/>
    <lineage>
        <taxon>Eukaryota</taxon>
        <taxon>Sar</taxon>
        <taxon>Alveolata</taxon>
        <taxon>Ciliophora</taxon>
        <taxon>Intramacronucleata</taxon>
        <taxon>Oligohymenophorea</taxon>
        <taxon>Peniculida</taxon>
        <taxon>Parameciidae</taxon>
        <taxon>Paramecium</taxon>
    </lineage>
</organism>
<name>A0A8S1KWU7_PARPR</name>
<evidence type="ECO:0000313" key="1">
    <source>
        <dbReference type="EMBL" id="CAD8058355.1"/>
    </source>
</evidence>
<keyword evidence="2" id="KW-1185">Reference proteome</keyword>
<protein>
    <submittedName>
        <fullName evidence="1">Uncharacterized protein</fullName>
    </submittedName>
</protein>
<dbReference type="Proteomes" id="UP000688137">
    <property type="component" value="Unassembled WGS sequence"/>
</dbReference>
<dbReference type="EMBL" id="CAJJDM010000026">
    <property type="protein sequence ID" value="CAD8058355.1"/>
    <property type="molecule type" value="Genomic_DNA"/>
</dbReference>